<dbReference type="CDD" id="cd24073">
    <property type="entry name" value="ASKHA_ATPase_ROK_CYANR"/>
    <property type="match status" value="1"/>
</dbReference>
<keyword evidence="2" id="KW-0808">Transferase</keyword>
<evidence type="ECO:0000313" key="2">
    <source>
        <dbReference type="EMBL" id="SCB09849.1"/>
    </source>
</evidence>
<protein>
    <submittedName>
        <fullName evidence="2">Sugar kinase of the NBD/HSP70 family, may contain an N-terminal HTH domain</fullName>
    </submittedName>
</protein>
<dbReference type="STRING" id="410764.GA0061103_1419"/>
<dbReference type="SUPFAM" id="SSF46785">
    <property type="entry name" value="Winged helix' DNA-binding domain"/>
    <property type="match status" value="1"/>
</dbReference>
<dbReference type="GO" id="GO:0016301">
    <property type="term" value="F:kinase activity"/>
    <property type="evidence" value="ECO:0007669"/>
    <property type="project" value="UniProtKB-KW"/>
</dbReference>
<organism evidence="2 3">
    <name type="scientific">Rhizobium multihospitium</name>
    <dbReference type="NCBI Taxonomy" id="410764"/>
    <lineage>
        <taxon>Bacteria</taxon>
        <taxon>Pseudomonadati</taxon>
        <taxon>Pseudomonadota</taxon>
        <taxon>Alphaproteobacteria</taxon>
        <taxon>Hyphomicrobiales</taxon>
        <taxon>Rhizobiaceae</taxon>
        <taxon>Rhizobium/Agrobacterium group</taxon>
        <taxon>Rhizobium</taxon>
    </lineage>
</organism>
<name>A0A1C3U307_9HYPH</name>
<dbReference type="EMBL" id="FMAG01000001">
    <property type="protein sequence ID" value="SCB09849.1"/>
    <property type="molecule type" value="Genomic_DNA"/>
</dbReference>
<dbReference type="Pfam" id="PF00480">
    <property type="entry name" value="ROK"/>
    <property type="match status" value="1"/>
</dbReference>
<comment type="similarity">
    <text evidence="1">Belongs to the ROK (NagC/XylR) family.</text>
</comment>
<dbReference type="OrthoDB" id="49685at2"/>
<evidence type="ECO:0000313" key="3">
    <source>
        <dbReference type="Proteomes" id="UP000199101"/>
    </source>
</evidence>
<dbReference type="AlphaFoldDB" id="A0A1C3U307"/>
<accession>A0A1C3U307</accession>
<keyword evidence="2" id="KW-0418">Kinase</keyword>
<dbReference type="RefSeq" id="WP_092706576.1">
    <property type="nucleotide sequence ID" value="NZ_FMAG01000001.1"/>
</dbReference>
<dbReference type="PANTHER" id="PTHR18964">
    <property type="entry name" value="ROK (REPRESSOR, ORF, KINASE) FAMILY"/>
    <property type="match status" value="1"/>
</dbReference>
<dbReference type="Proteomes" id="UP000199101">
    <property type="component" value="Unassembled WGS sequence"/>
</dbReference>
<dbReference type="SUPFAM" id="SSF53067">
    <property type="entry name" value="Actin-like ATPase domain"/>
    <property type="match status" value="1"/>
</dbReference>
<dbReference type="InterPro" id="IPR043129">
    <property type="entry name" value="ATPase_NBD"/>
</dbReference>
<sequence length="377" mass="39774">MLTSSQQQLLRVISQSGPSSRTVLAASMGLSKAAMSGIARDLISLGVLRETETIYGQGRPSILLDLHPEGAFFGGISLLEDPAPLVLSDFNGNIVARQTMPLSRDPDVIAAMIADTLPKLLAECNDAGRKLSGLGIALSGFVDEKQASCVKSTLLGWQDVPLAGIIRQKTGIDTFIENDAKAVAVSEKLFGSARDVQNFSVVSFDDGIGCAHFVGGKLYRGNHGGAGEIAHCTIEPNGSPCRCGKRGCLDTVASLKAIKEMAKSEGLACQSLDDLETEASLGNAAAIRILHRAGSALGLAIAHLIQFNDPGLILITHVEGRFDSLFGTVMRQAVEANVLPRYAGQTPIRTQRVDSDVWARGAASIAAHNFLIGPNPY</sequence>
<dbReference type="InterPro" id="IPR036390">
    <property type="entry name" value="WH_DNA-bd_sf"/>
</dbReference>
<gene>
    <name evidence="2" type="ORF">GA0061103_1419</name>
</gene>
<dbReference type="PANTHER" id="PTHR18964:SF149">
    <property type="entry name" value="BIFUNCTIONAL UDP-N-ACETYLGLUCOSAMINE 2-EPIMERASE_N-ACETYLMANNOSAMINE KINASE"/>
    <property type="match status" value="1"/>
</dbReference>
<keyword evidence="3" id="KW-1185">Reference proteome</keyword>
<dbReference type="Gene3D" id="1.10.10.10">
    <property type="entry name" value="Winged helix-like DNA-binding domain superfamily/Winged helix DNA-binding domain"/>
    <property type="match status" value="1"/>
</dbReference>
<dbReference type="InterPro" id="IPR036388">
    <property type="entry name" value="WH-like_DNA-bd_sf"/>
</dbReference>
<reference evidence="3" key="1">
    <citation type="submission" date="2016-08" db="EMBL/GenBank/DDBJ databases">
        <authorList>
            <person name="Varghese N."/>
            <person name="Submissions Spin"/>
        </authorList>
    </citation>
    <scope>NUCLEOTIDE SEQUENCE [LARGE SCALE GENOMIC DNA]</scope>
    <source>
        <strain evidence="3">HAMBI 2975</strain>
    </source>
</reference>
<dbReference type="Gene3D" id="3.30.420.40">
    <property type="match status" value="2"/>
</dbReference>
<proteinExistence type="inferred from homology"/>
<evidence type="ECO:0000256" key="1">
    <source>
        <dbReference type="ARBA" id="ARBA00006479"/>
    </source>
</evidence>
<dbReference type="InterPro" id="IPR000600">
    <property type="entry name" value="ROK"/>
</dbReference>